<dbReference type="RefSeq" id="WP_107663766.1">
    <property type="nucleotide sequence ID" value="NZ_PZKG01000036.1"/>
</dbReference>
<evidence type="ECO:0000256" key="4">
    <source>
        <dbReference type="ARBA" id="ARBA00023315"/>
    </source>
</evidence>
<dbReference type="Gene3D" id="3.40.50.1820">
    <property type="entry name" value="alpha/beta hydrolase"/>
    <property type="match status" value="1"/>
</dbReference>
<evidence type="ECO:0000256" key="1">
    <source>
        <dbReference type="ARBA" id="ARBA00004496"/>
    </source>
</evidence>
<dbReference type="EMBL" id="PZKG01000036">
    <property type="protein sequence ID" value="PTE21856.1"/>
    <property type="molecule type" value="Genomic_DNA"/>
</dbReference>
<feature type="domain" description="Poly-beta-hydroxybutyrate polymerase N-terminal" evidence="5">
    <location>
        <begin position="109"/>
        <end position="281"/>
    </location>
</feature>
<dbReference type="AlphaFoldDB" id="A0A2T4JVF3"/>
<keyword evidence="7" id="KW-1185">Reference proteome</keyword>
<dbReference type="SUPFAM" id="SSF53474">
    <property type="entry name" value="alpha/beta-Hydrolases"/>
    <property type="match status" value="1"/>
</dbReference>
<dbReference type="InterPro" id="IPR029058">
    <property type="entry name" value="AB_hydrolase_fold"/>
</dbReference>
<sequence>MTTEENGAGPSAEAHLERLNANLIKIDALSKRLTAALTRRKAADPALHGPSNDVFLKAATAYVAEMMQNPAKILEHQISFWGKSLKHYVEAQQALVKGELKAPPDPTPKDRRFSNPLWETHPFFNYLKQQYLMNAEAVTQAVSGLENIDPVDKKRVEYFSKQIVDMFSPTNFLGTNPDALERAVATDGESLVQGLENLVRDIEANSGDLLVTLADRDAFQIGHNIGTSEGAVVYRNRMLELIQYSPTTETVHETPLLIFPPWINKFYILDMKPQNSLIKWIVDQGFTLFVVSWVNPDASYAGFGMDDYIRDGYMRAIAEVRSITKQKQVNAVGYCIAGTTLSLTLGHLEKAGDPSVKSATLFTTLTDFSDQGEVGVFLNDDFVDGIERQVAVDGILDKTFMARTFSYLRSNDLIYQPAIRSYMLGESPPAFDLLFWNGDGTNLPAKMAVEYLRGLCQEDRLAQGGFPVLGGPVTLSDIKLPVCAIACETDHIADWRSSYNGLRQFGSTDKTFILSQSGHIAGIVNPPSKGKYGHYVNEAPLTTPEAFREGASFVQGSWWPRWGEWLAERSGKRIKARGLGDSKHPVLAPAPGTYVLSAAQREALRQSVDVPV</sequence>
<evidence type="ECO:0000313" key="6">
    <source>
        <dbReference type="EMBL" id="PTE21856.1"/>
    </source>
</evidence>
<organism evidence="6 7">
    <name type="scientific">Cereibacter changlensis JA139</name>
    <dbReference type="NCBI Taxonomy" id="1188249"/>
    <lineage>
        <taxon>Bacteria</taxon>
        <taxon>Pseudomonadati</taxon>
        <taxon>Pseudomonadota</taxon>
        <taxon>Alphaproteobacteria</taxon>
        <taxon>Rhodobacterales</taxon>
        <taxon>Paracoccaceae</taxon>
        <taxon>Cereibacter</taxon>
    </lineage>
</organism>
<dbReference type="PANTHER" id="PTHR36837:SF5">
    <property type="entry name" value="POLY-3-HYDROXYBUTYRATE SYNTHASE"/>
    <property type="match status" value="1"/>
</dbReference>
<proteinExistence type="predicted"/>
<evidence type="ECO:0000256" key="3">
    <source>
        <dbReference type="ARBA" id="ARBA00022679"/>
    </source>
</evidence>
<dbReference type="GO" id="GO:0042619">
    <property type="term" value="P:poly-hydroxybutyrate biosynthetic process"/>
    <property type="evidence" value="ECO:0007669"/>
    <property type="project" value="InterPro"/>
</dbReference>
<dbReference type="OrthoDB" id="7208816at2"/>
<dbReference type="GO" id="GO:0005737">
    <property type="term" value="C:cytoplasm"/>
    <property type="evidence" value="ECO:0007669"/>
    <property type="project" value="UniProtKB-SubCell"/>
</dbReference>
<gene>
    <name evidence="6" type="ORF">C5F48_09995</name>
</gene>
<reference evidence="6 7" key="1">
    <citation type="submission" date="2018-03" db="EMBL/GenBank/DDBJ databases">
        <title>Cereibacter changlensis.</title>
        <authorList>
            <person name="Meyer T.E."/>
            <person name="Miller S."/>
            <person name="Lodha T."/>
            <person name="Gandham S."/>
            <person name="Chintalapati S."/>
            <person name="Chintalapati V.R."/>
        </authorList>
    </citation>
    <scope>NUCLEOTIDE SEQUENCE [LARGE SCALE GENOMIC DNA]</scope>
    <source>
        <strain evidence="6 7">JA139</strain>
    </source>
</reference>
<dbReference type="InterPro" id="IPR051321">
    <property type="entry name" value="PHA/PHB_synthase"/>
</dbReference>
<evidence type="ECO:0000256" key="2">
    <source>
        <dbReference type="ARBA" id="ARBA00022490"/>
    </source>
</evidence>
<name>A0A2T4JVF3_9RHOB</name>
<dbReference type="InterPro" id="IPR010941">
    <property type="entry name" value="PhaC_N"/>
</dbReference>
<dbReference type="Proteomes" id="UP000241010">
    <property type="component" value="Unassembled WGS sequence"/>
</dbReference>
<comment type="caution">
    <text evidence="6">The sequence shown here is derived from an EMBL/GenBank/DDBJ whole genome shotgun (WGS) entry which is preliminary data.</text>
</comment>
<dbReference type="NCBIfam" id="TIGR01838">
    <property type="entry name" value="PHA_synth_I"/>
    <property type="match status" value="1"/>
</dbReference>
<keyword evidence="4" id="KW-0012">Acyltransferase</keyword>
<accession>A0A2T4JVF3</accession>
<dbReference type="GO" id="GO:0016746">
    <property type="term" value="F:acyltransferase activity"/>
    <property type="evidence" value="ECO:0007669"/>
    <property type="project" value="UniProtKB-KW"/>
</dbReference>
<protein>
    <submittedName>
        <fullName evidence="6">Class I poly(R)-hydroxyalkanoic acid synthase</fullName>
    </submittedName>
</protein>
<evidence type="ECO:0000313" key="7">
    <source>
        <dbReference type="Proteomes" id="UP000241010"/>
    </source>
</evidence>
<comment type="subcellular location">
    <subcellularLocation>
        <location evidence="1">Cytoplasm</location>
    </subcellularLocation>
</comment>
<keyword evidence="3" id="KW-0808">Transferase</keyword>
<dbReference type="Pfam" id="PF07167">
    <property type="entry name" value="PhaC_N"/>
    <property type="match status" value="1"/>
</dbReference>
<evidence type="ECO:0000259" key="5">
    <source>
        <dbReference type="Pfam" id="PF07167"/>
    </source>
</evidence>
<dbReference type="InterPro" id="IPR010963">
    <property type="entry name" value="PHA_synth_I"/>
</dbReference>
<keyword evidence="2" id="KW-0963">Cytoplasm</keyword>
<dbReference type="PANTHER" id="PTHR36837">
    <property type="entry name" value="POLY(3-HYDROXYALKANOATE) POLYMERASE SUBUNIT PHAC"/>
    <property type="match status" value="1"/>
</dbReference>